<dbReference type="InterPro" id="IPR010982">
    <property type="entry name" value="Lambda_DNA-bd_dom_sf"/>
</dbReference>
<protein>
    <submittedName>
        <fullName evidence="2">Putative transcriptional regulator</fullName>
    </submittedName>
</protein>
<proteinExistence type="predicted"/>
<dbReference type="Pfam" id="PF01381">
    <property type="entry name" value="HTH_3"/>
    <property type="match status" value="1"/>
</dbReference>
<evidence type="ECO:0000313" key="3">
    <source>
        <dbReference type="Proteomes" id="UP000219068"/>
    </source>
</evidence>
<organism evidence="2 3">
    <name type="scientific">Thalassospira xiamenensis</name>
    <dbReference type="NCBI Taxonomy" id="220697"/>
    <lineage>
        <taxon>Bacteria</taxon>
        <taxon>Pseudomonadati</taxon>
        <taxon>Pseudomonadota</taxon>
        <taxon>Alphaproteobacteria</taxon>
        <taxon>Rhodospirillales</taxon>
        <taxon>Thalassospiraceae</taxon>
        <taxon>Thalassospira</taxon>
    </lineage>
</organism>
<gene>
    <name evidence="2" type="ORF">SAMN05428964_1011329</name>
</gene>
<accession>A0A285RLM0</accession>
<dbReference type="SUPFAM" id="SSF47413">
    <property type="entry name" value="lambda repressor-like DNA-binding domains"/>
    <property type="match status" value="1"/>
</dbReference>
<sequence length="88" mass="9653">MSNIPDIFVTDMTALIKDTHDLATAIRTRRKQLKITQSYLASMMGVSRQLIGELEKGTPGVNVGLALDVCRELGLKLGYEDISDDQTA</sequence>
<evidence type="ECO:0000259" key="1">
    <source>
        <dbReference type="PROSITE" id="PS50943"/>
    </source>
</evidence>
<reference evidence="2 3" key="1">
    <citation type="submission" date="2017-08" db="EMBL/GenBank/DDBJ databases">
        <authorList>
            <person name="de Groot N.N."/>
        </authorList>
    </citation>
    <scope>NUCLEOTIDE SEQUENCE [LARGE SCALE GENOMIC DNA]</scope>
    <source>
        <strain evidence="2 3">USBA 78</strain>
    </source>
</reference>
<feature type="domain" description="HTH cro/C1-type" evidence="1">
    <location>
        <begin position="26"/>
        <end position="80"/>
    </location>
</feature>
<dbReference type="Proteomes" id="UP000219068">
    <property type="component" value="Unassembled WGS sequence"/>
</dbReference>
<dbReference type="GO" id="GO:0003677">
    <property type="term" value="F:DNA binding"/>
    <property type="evidence" value="ECO:0007669"/>
    <property type="project" value="InterPro"/>
</dbReference>
<name>A0A285RLM0_9PROT</name>
<dbReference type="SMART" id="SM00530">
    <property type="entry name" value="HTH_XRE"/>
    <property type="match status" value="1"/>
</dbReference>
<dbReference type="Gene3D" id="1.10.260.40">
    <property type="entry name" value="lambda repressor-like DNA-binding domains"/>
    <property type="match status" value="1"/>
</dbReference>
<dbReference type="EMBL" id="OBMM01000001">
    <property type="protein sequence ID" value="SOB95006.1"/>
    <property type="molecule type" value="Genomic_DNA"/>
</dbReference>
<dbReference type="AlphaFoldDB" id="A0A285RLM0"/>
<dbReference type="InterPro" id="IPR001387">
    <property type="entry name" value="Cro/C1-type_HTH"/>
</dbReference>
<evidence type="ECO:0000313" key="2">
    <source>
        <dbReference type="EMBL" id="SOB95006.1"/>
    </source>
</evidence>
<dbReference type="CDD" id="cd00093">
    <property type="entry name" value="HTH_XRE"/>
    <property type="match status" value="1"/>
</dbReference>
<dbReference type="PROSITE" id="PS50943">
    <property type="entry name" value="HTH_CROC1"/>
    <property type="match status" value="1"/>
</dbReference>